<organism evidence="2 3">
    <name type="scientific">Brockia lithotrophica</name>
    <dbReference type="NCBI Taxonomy" id="933949"/>
    <lineage>
        <taxon>Bacteria</taxon>
        <taxon>Bacillati</taxon>
        <taxon>Bacillota</taxon>
        <taxon>Bacilli</taxon>
        <taxon>Bacillales</taxon>
        <taxon>Bacillales Family X. Incertae Sedis</taxon>
        <taxon>Brockia</taxon>
    </lineage>
</organism>
<feature type="region of interest" description="Disordered" evidence="1">
    <location>
        <begin position="1"/>
        <end position="60"/>
    </location>
</feature>
<evidence type="ECO:0000256" key="1">
    <source>
        <dbReference type="SAM" id="MobiDB-lite"/>
    </source>
</evidence>
<dbReference type="Proteomes" id="UP000244016">
    <property type="component" value="Unassembled WGS sequence"/>
</dbReference>
<accession>A0A2T5G8Q7</accession>
<proteinExistence type="predicted"/>
<dbReference type="EMBL" id="PEBW01000002">
    <property type="protein sequence ID" value="PTQ52565.1"/>
    <property type="molecule type" value="Genomic_DNA"/>
</dbReference>
<comment type="caution">
    <text evidence="2">The sequence shown here is derived from an EMBL/GenBank/DDBJ whole genome shotgun (WGS) entry which is preliminary data.</text>
</comment>
<name>A0A2T5G8Q7_9BACL</name>
<gene>
    <name evidence="2" type="ORF">BLITH_0744</name>
</gene>
<evidence type="ECO:0000313" key="2">
    <source>
        <dbReference type="EMBL" id="PTQ52565.1"/>
    </source>
</evidence>
<sequence>MRGRKPEGSHAYGPAGGAGRLDTGPRAFRFSDAPRGSRFLRFSRNSTNVERPSEGGRAGG</sequence>
<reference evidence="2 3" key="1">
    <citation type="submission" date="2017-08" db="EMBL/GenBank/DDBJ databases">
        <title>Burning lignite coal seam in the remote Altai Mountains harbors a hydrogen-driven thermophilic microbial community.</title>
        <authorList>
            <person name="Kadnikov V.V."/>
            <person name="Mardanov A.V."/>
            <person name="Ivasenko D."/>
            <person name="Beletsky A.V."/>
            <person name="Karnachuk O.V."/>
            <person name="Ravin N.V."/>
        </authorList>
    </citation>
    <scope>NUCLEOTIDE SEQUENCE [LARGE SCALE GENOMIC DNA]</scope>
    <source>
        <strain evidence="2">AL31</strain>
    </source>
</reference>
<evidence type="ECO:0000313" key="3">
    <source>
        <dbReference type="Proteomes" id="UP000244016"/>
    </source>
</evidence>
<dbReference type="AlphaFoldDB" id="A0A2T5G8Q7"/>
<protein>
    <submittedName>
        <fullName evidence="2">Uncharacterized protein</fullName>
    </submittedName>
</protein>